<evidence type="ECO:0000313" key="2">
    <source>
        <dbReference type="Proteomes" id="UP001611383"/>
    </source>
</evidence>
<dbReference type="RefSeq" id="WP_395820702.1">
    <property type="nucleotide sequence ID" value="NZ_CP043494.1"/>
</dbReference>
<evidence type="ECO:0000313" key="1">
    <source>
        <dbReference type="EMBL" id="WNG45581.1"/>
    </source>
</evidence>
<reference evidence="1 2" key="1">
    <citation type="submission" date="2019-08" db="EMBL/GenBank/DDBJ databases">
        <title>Archangium and Cystobacter genomes.</title>
        <authorList>
            <person name="Chen I.-C.K."/>
            <person name="Wielgoss S."/>
        </authorList>
    </citation>
    <scope>NUCLEOTIDE SEQUENCE [LARGE SCALE GENOMIC DNA]</scope>
    <source>
        <strain evidence="1 2">Cbm 6</strain>
    </source>
</reference>
<accession>A0ABY9WS39</accession>
<proteinExistence type="predicted"/>
<name>A0ABY9WS39_9BACT</name>
<organism evidence="1 2">
    <name type="scientific">Archangium minus</name>
    <dbReference type="NCBI Taxonomy" id="83450"/>
    <lineage>
        <taxon>Bacteria</taxon>
        <taxon>Pseudomonadati</taxon>
        <taxon>Myxococcota</taxon>
        <taxon>Myxococcia</taxon>
        <taxon>Myxococcales</taxon>
        <taxon>Cystobacterineae</taxon>
        <taxon>Archangiaceae</taxon>
        <taxon>Archangium</taxon>
    </lineage>
</organism>
<gene>
    <name evidence="1" type="ORF">F0U60_16850</name>
</gene>
<dbReference type="EMBL" id="CP043494">
    <property type="protein sequence ID" value="WNG45581.1"/>
    <property type="molecule type" value="Genomic_DNA"/>
</dbReference>
<dbReference type="Proteomes" id="UP001611383">
    <property type="component" value="Chromosome"/>
</dbReference>
<keyword evidence="2" id="KW-1185">Reference proteome</keyword>
<sequence length="126" mass="13858">MPYNSNFDVDAVMKVLGTVSDKFPNGSPEDEALRIAAVALLYVRDIDKLEDYRAYFRDFIAGKPLVVEHAFATREEADAVLASGRVADGALVTIAGQGFTVVNNGPKGWRFLRTRLPDEPELPDSK</sequence>
<protein>
    <submittedName>
        <fullName evidence="1">Uncharacterized protein</fullName>
    </submittedName>
</protein>